<dbReference type="AlphaFoldDB" id="A0A1E5RU57"/>
<dbReference type="PANTHER" id="PTHR12874:SF9">
    <property type="entry name" value="F-BOX ONLY PROTEIN 48"/>
    <property type="match status" value="1"/>
</dbReference>
<evidence type="ECO:0000259" key="2">
    <source>
        <dbReference type="Pfam" id="PF19270"/>
    </source>
</evidence>
<organism evidence="3 4">
    <name type="scientific">Hanseniaspora uvarum</name>
    <name type="common">Yeast</name>
    <name type="synonym">Kloeckera apiculata</name>
    <dbReference type="NCBI Taxonomy" id="29833"/>
    <lineage>
        <taxon>Eukaryota</taxon>
        <taxon>Fungi</taxon>
        <taxon>Dikarya</taxon>
        <taxon>Ascomycota</taxon>
        <taxon>Saccharomycotina</taxon>
        <taxon>Saccharomycetes</taxon>
        <taxon>Saccharomycodales</taxon>
        <taxon>Saccharomycodaceae</taxon>
        <taxon>Hanseniaspora</taxon>
    </lineage>
</organism>
<comment type="caution">
    <text evidence="3">The sequence shown here is derived from an EMBL/GenBank/DDBJ whole genome shotgun (WGS) entry which is preliminary data.</text>
</comment>
<dbReference type="VEuPathDB" id="FungiDB:AWRI3580_g1149"/>
<evidence type="ECO:0000313" key="4">
    <source>
        <dbReference type="Proteomes" id="UP000095358"/>
    </source>
</evidence>
<dbReference type="PANTHER" id="PTHR12874">
    <property type="entry name" value="F-BOX ONLY PROTEIN 48-RELATED"/>
    <property type="match status" value="1"/>
</dbReference>
<evidence type="ECO:0000256" key="1">
    <source>
        <dbReference type="ARBA" id="ARBA00022786"/>
    </source>
</evidence>
<reference evidence="4" key="1">
    <citation type="journal article" date="2016" name="Genome Announc.">
        <title>Genome sequences of three species of Hanseniaspora isolated from spontaneous wine fermentations.</title>
        <authorList>
            <person name="Sternes P.R."/>
            <person name="Lee D."/>
            <person name="Kutyna D.R."/>
            <person name="Borneman A.R."/>
        </authorList>
    </citation>
    <scope>NUCLEOTIDE SEQUENCE [LARGE SCALE GENOMIC DNA]</scope>
    <source>
        <strain evidence="4">AWRI3580</strain>
    </source>
</reference>
<feature type="domain" description="F-box protein Hrt3/FBXO9 C-terminal" evidence="2">
    <location>
        <begin position="235"/>
        <end position="314"/>
    </location>
</feature>
<dbReference type="Proteomes" id="UP000095358">
    <property type="component" value="Unassembled WGS sequence"/>
</dbReference>
<sequence length="406" mass="47894">MVVISSAEGKISDLGDRFSSQTINEHENKEFFEIIKNHRTTNIYTNEKYMIDGINVLDYIEKTPEAKKAIDDFIKAAEKEKIGKMNDAVVFYRSAMRICEDIEKIYRIKLKYEYELEVIFKDNETKEEEQKKVEEVENGENDEVTPEKEPCLLLDLLPTTILNQISMELFNISPESFVRFAATCKSLNTLCFKNNASFYKLFADKVYKYQIYDMGLSLRISAQEKRVIDEWNIVDYYNNDYEKMLKMRPYIKFQGVYISVNNYIRQGGYVEGSSSLFNPIHMVTYYRYLRFMPNGDVIRLLTTDEPSTVVKNLYYGYKDTIIGRWSINTTNANLLTIERQNKTGDKCYEQLSVENHSKRLPHNKLTWIESFFFDEFGEKFNFNLNKEKNFYFSRVRSYEVEIGSLA</sequence>
<dbReference type="InterPro" id="IPR036047">
    <property type="entry name" value="F-box-like_dom_sf"/>
</dbReference>
<dbReference type="EMBL" id="LPNN01000003">
    <property type="protein sequence ID" value="OEJ90338.1"/>
    <property type="molecule type" value="Genomic_DNA"/>
</dbReference>
<dbReference type="GO" id="GO:0031146">
    <property type="term" value="P:SCF-dependent proteasomal ubiquitin-dependent protein catabolic process"/>
    <property type="evidence" value="ECO:0007669"/>
    <property type="project" value="TreeGrafter"/>
</dbReference>
<dbReference type="GO" id="GO:0019005">
    <property type="term" value="C:SCF ubiquitin ligase complex"/>
    <property type="evidence" value="ECO:0007669"/>
    <property type="project" value="TreeGrafter"/>
</dbReference>
<dbReference type="Pfam" id="PF19270">
    <property type="entry name" value="FBO_C"/>
    <property type="match status" value="1"/>
</dbReference>
<gene>
    <name evidence="3" type="ORF">AWRI3580_g1149</name>
</gene>
<keyword evidence="4" id="KW-1185">Reference proteome</keyword>
<protein>
    <submittedName>
        <fullName evidence="3">F-box protein HRT3</fullName>
    </submittedName>
</protein>
<dbReference type="GO" id="GO:0005737">
    <property type="term" value="C:cytoplasm"/>
    <property type="evidence" value="ECO:0007669"/>
    <property type="project" value="TreeGrafter"/>
</dbReference>
<accession>A0A1E5RU57</accession>
<evidence type="ECO:0000313" key="3">
    <source>
        <dbReference type="EMBL" id="OEJ90338.1"/>
    </source>
</evidence>
<keyword evidence="1" id="KW-0833">Ubl conjugation pathway</keyword>
<dbReference type="STRING" id="29833.A0A1E5RU57"/>
<dbReference type="InterPro" id="IPR045464">
    <property type="entry name" value="Hrt3/FBXO9_C"/>
</dbReference>
<dbReference type="OrthoDB" id="2117972at2759"/>
<name>A0A1E5RU57_HANUV</name>
<proteinExistence type="predicted"/>
<dbReference type="SUPFAM" id="SSF81383">
    <property type="entry name" value="F-box domain"/>
    <property type="match status" value="1"/>
</dbReference>